<dbReference type="PIRSF" id="PIRSF002741">
    <property type="entry name" value="MppA"/>
    <property type="match status" value="1"/>
</dbReference>
<comment type="caution">
    <text evidence="2">The sequence shown here is derived from an EMBL/GenBank/DDBJ whole genome shotgun (WGS) entry which is preliminary data.</text>
</comment>
<accession>A0ABW3KJD5</accession>
<name>A0ABW3KJD5_9GAMM</name>
<dbReference type="Gene3D" id="3.10.105.10">
    <property type="entry name" value="Dipeptide-binding Protein, Domain 3"/>
    <property type="match status" value="1"/>
</dbReference>
<evidence type="ECO:0000259" key="1">
    <source>
        <dbReference type="Pfam" id="PF00496"/>
    </source>
</evidence>
<dbReference type="InterPro" id="IPR000914">
    <property type="entry name" value="SBP_5_dom"/>
</dbReference>
<dbReference type="Proteomes" id="UP001597048">
    <property type="component" value="Unassembled WGS sequence"/>
</dbReference>
<dbReference type="EMBL" id="JBHTJS010000048">
    <property type="protein sequence ID" value="MFD1009015.1"/>
    <property type="molecule type" value="Genomic_DNA"/>
</dbReference>
<dbReference type="Pfam" id="PF00496">
    <property type="entry name" value="SBP_bac_5"/>
    <property type="match status" value="1"/>
</dbReference>
<dbReference type="PROSITE" id="PS51257">
    <property type="entry name" value="PROKAR_LIPOPROTEIN"/>
    <property type="match status" value="1"/>
</dbReference>
<dbReference type="SUPFAM" id="SSF53850">
    <property type="entry name" value="Periplasmic binding protein-like II"/>
    <property type="match status" value="1"/>
</dbReference>
<dbReference type="Gene3D" id="3.40.190.10">
    <property type="entry name" value="Periplasmic binding protein-like II"/>
    <property type="match status" value="1"/>
</dbReference>
<evidence type="ECO:0000313" key="2">
    <source>
        <dbReference type="EMBL" id="MFD1009015.1"/>
    </source>
</evidence>
<gene>
    <name evidence="2" type="ORF">ACFQ1C_12730</name>
</gene>
<proteinExistence type="predicted"/>
<evidence type="ECO:0000313" key="3">
    <source>
        <dbReference type="Proteomes" id="UP001597048"/>
    </source>
</evidence>
<sequence>MRVWLWGLLSSLLLAGCDGESNGHRQLAQESLLYCIANAPLSFNPQLVMSTETLDATAHQLYNHLLSLDPSNQQLMPSLATQWQRDDDGLRYRFTLRKAVQFHTTPWFSPSRPLTADDVAFTFNRILDKQHPYHEVGGGRYPFFSGVNWSELVSQVRVIDAHQVEFILTRPDADFLSYLATDYAVILSAEYGEQLLAAGTPKQLDRKPIGTGPFKLEFYRPDEFIRYYRHPDYWRGQPILKQLVFDITPKSSKRLAKLLSGECDAMANPAASQLAVIERHPDLLLSETAGMNVSVLALNTQKAPFNDIRVRKAFSLALERQDILRAVYFNAGELAESLLPPTSWTYDSTLVMPPANLDRARWLLKQAGISEGEGMSITLLMPAGERSYNPDGLKTGQIIQQRLAKLGIKVSLQPLDEQLLRRKLLAGSHDAVLTGWSADTPNPDNILRNLLSCRAIAAGTNASRWCQPLFEQQLDLALTESSQDKRRKHYQLGQMLAYQDMAVIPLIHSQRLLSYRRQVKGLQLLPYGGVAFHRAYKE</sequence>
<organism evidence="2 3">
    <name type="scientific">Oceanisphaera ostreae</name>
    <dbReference type="NCBI Taxonomy" id="914151"/>
    <lineage>
        <taxon>Bacteria</taxon>
        <taxon>Pseudomonadati</taxon>
        <taxon>Pseudomonadota</taxon>
        <taxon>Gammaproteobacteria</taxon>
        <taxon>Aeromonadales</taxon>
        <taxon>Aeromonadaceae</taxon>
        <taxon>Oceanisphaera</taxon>
    </lineage>
</organism>
<dbReference type="PANTHER" id="PTHR30290">
    <property type="entry name" value="PERIPLASMIC BINDING COMPONENT OF ABC TRANSPORTER"/>
    <property type="match status" value="1"/>
</dbReference>
<dbReference type="InterPro" id="IPR039424">
    <property type="entry name" value="SBP_5"/>
</dbReference>
<dbReference type="RefSeq" id="WP_379558996.1">
    <property type="nucleotide sequence ID" value="NZ_JBHTJS010000048.1"/>
</dbReference>
<dbReference type="Gene3D" id="3.90.76.10">
    <property type="entry name" value="Dipeptide-binding Protein, Domain 1"/>
    <property type="match status" value="1"/>
</dbReference>
<feature type="domain" description="Solute-binding protein family 5" evidence="1">
    <location>
        <begin position="75"/>
        <end position="455"/>
    </location>
</feature>
<dbReference type="InterPro" id="IPR030678">
    <property type="entry name" value="Peptide/Ni-bd"/>
</dbReference>
<reference evidence="3" key="1">
    <citation type="journal article" date="2019" name="Int. J. Syst. Evol. Microbiol.">
        <title>The Global Catalogue of Microorganisms (GCM) 10K type strain sequencing project: providing services to taxonomists for standard genome sequencing and annotation.</title>
        <authorList>
            <consortium name="The Broad Institute Genomics Platform"/>
            <consortium name="The Broad Institute Genome Sequencing Center for Infectious Disease"/>
            <person name="Wu L."/>
            <person name="Ma J."/>
        </authorList>
    </citation>
    <scope>NUCLEOTIDE SEQUENCE [LARGE SCALE GENOMIC DNA]</scope>
    <source>
        <strain evidence="3">CCUG 60525</strain>
    </source>
</reference>
<protein>
    <submittedName>
        <fullName evidence="2">ABC transporter substrate-binding protein</fullName>
    </submittedName>
</protein>
<keyword evidence="3" id="KW-1185">Reference proteome</keyword>
<dbReference type="PANTHER" id="PTHR30290:SF28">
    <property type="entry name" value="ABC TRANSPORTER PERIPLASMIC-BINDING PROTEIN SAPA-RELATED"/>
    <property type="match status" value="1"/>
</dbReference>
<dbReference type="CDD" id="cd08493">
    <property type="entry name" value="PBP2_DppA_like"/>
    <property type="match status" value="1"/>
</dbReference>